<dbReference type="Proteomes" id="UP000708208">
    <property type="component" value="Unassembled WGS sequence"/>
</dbReference>
<dbReference type="PANTHER" id="PTHR21771:SF1">
    <property type="entry name" value="MITOCHONDRIA-EATING PROTEIN"/>
    <property type="match status" value="1"/>
</dbReference>
<evidence type="ECO:0000256" key="14">
    <source>
        <dbReference type="ARBA" id="ARBA00032687"/>
    </source>
</evidence>
<dbReference type="GO" id="GO:0035695">
    <property type="term" value="P:mitophagy by internal vacuole formation"/>
    <property type="evidence" value="ECO:0007669"/>
    <property type="project" value="TreeGrafter"/>
</dbReference>
<dbReference type="Pfam" id="PF16026">
    <property type="entry name" value="MIEAP"/>
    <property type="match status" value="1"/>
</dbReference>
<dbReference type="GO" id="GO:0005524">
    <property type="term" value="F:ATP binding"/>
    <property type="evidence" value="ECO:0007669"/>
    <property type="project" value="UniProtKB-KW"/>
</dbReference>
<dbReference type="GO" id="GO:0005741">
    <property type="term" value="C:mitochondrial outer membrane"/>
    <property type="evidence" value="ECO:0007669"/>
    <property type="project" value="UniProtKB-SubCell"/>
</dbReference>
<comment type="similarity">
    <text evidence="4">Belongs to the MIEAP family.</text>
</comment>
<feature type="compositionally biased region" description="Acidic residues" evidence="16">
    <location>
        <begin position="955"/>
        <end position="965"/>
    </location>
</feature>
<keyword evidence="6" id="KW-0963">Cytoplasm</keyword>
<evidence type="ECO:0000259" key="17">
    <source>
        <dbReference type="SMART" id="SM00382"/>
    </source>
</evidence>
<dbReference type="InterPro" id="IPR031981">
    <property type="entry name" value="MIEAP_C"/>
</dbReference>
<dbReference type="Pfam" id="PF17862">
    <property type="entry name" value="AAA_lid_3"/>
    <property type="match status" value="1"/>
</dbReference>
<keyword evidence="8" id="KW-1000">Mitochondrion outer membrane</keyword>
<keyword evidence="12" id="KW-0496">Mitochondrion</keyword>
<evidence type="ECO:0000313" key="19">
    <source>
        <dbReference type="Proteomes" id="UP000708208"/>
    </source>
</evidence>
<keyword evidence="10 15" id="KW-0175">Coiled coil</keyword>
<dbReference type="InterPro" id="IPR026169">
    <property type="entry name" value="MIEAP"/>
</dbReference>
<evidence type="ECO:0000313" key="18">
    <source>
        <dbReference type="EMBL" id="CAG7828146.1"/>
    </source>
</evidence>
<keyword evidence="7" id="KW-0547">Nucleotide-binding</keyword>
<organism evidence="18 19">
    <name type="scientific">Allacma fusca</name>
    <dbReference type="NCBI Taxonomy" id="39272"/>
    <lineage>
        <taxon>Eukaryota</taxon>
        <taxon>Metazoa</taxon>
        <taxon>Ecdysozoa</taxon>
        <taxon>Arthropoda</taxon>
        <taxon>Hexapoda</taxon>
        <taxon>Collembola</taxon>
        <taxon>Symphypleona</taxon>
        <taxon>Sminthuridae</taxon>
        <taxon>Allacma</taxon>
    </lineage>
</organism>
<gene>
    <name evidence="18" type="ORF">AFUS01_LOCUS38092</name>
</gene>
<dbReference type="InterPro" id="IPR003960">
    <property type="entry name" value="ATPase_AAA_CS"/>
</dbReference>
<dbReference type="GO" id="GO:0035694">
    <property type="term" value="P:mitochondrial protein catabolic process"/>
    <property type="evidence" value="ECO:0007669"/>
    <property type="project" value="InterPro"/>
</dbReference>
<dbReference type="GO" id="GO:0005759">
    <property type="term" value="C:mitochondrial matrix"/>
    <property type="evidence" value="ECO:0007669"/>
    <property type="project" value="UniProtKB-SubCell"/>
</dbReference>
<feature type="coiled-coil region" evidence="15">
    <location>
        <begin position="1141"/>
        <end position="1175"/>
    </location>
</feature>
<dbReference type="InterPro" id="IPR003593">
    <property type="entry name" value="AAA+_ATPase"/>
</dbReference>
<dbReference type="SMART" id="SM00382">
    <property type="entry name" value="AAA"/>
    <property type="match status" value="1"/>
</dbReference>
<dbReference type="OrthoDB" id="6047381at2759"/>
<keyword evidence="11" id="KW-0446">Lipid-binding</keyword>
<dbReference type="PROSITE" id="PS00674">
    <property type="entry name" value="AAA"/>
    <property type="match status" value="1"/>
</dbReference>
<dbReference type="GO" id="GO:0016887">
    <property type="term" value="F:ATP hydrolysis activity"/>
    <property type="evidence" value="ECO:0007669"/>
    <property type="project" value="InterPro"/>
</dbReference>
<dbReference type="GO" id="GO:0008289">
    <property type="term" value="F:lipid binding"/>
    <property type="evidence" value="ECO:0007669"/>
    <property type="project" value="UniProtKB-KW"/>
</dbReference>
<feature type="region of interest" description="Disordered" evidence="16">
    <location>
        <begin position="1011"/>
        <end position="1082"/>
    </location>
</feature>
<evidence type="ECO:0000256" key="1">
    <source>
        <dbReference type="ARBA" id="ARBA00004294"/>
    </source>
</evidence>
<evidence type="ECO:0000256" key="4">
    <source>
        <dbReference type="ARBA" id="ARBA00008233"/>
    </source>
</evidence>
<feature type="region of interest" description="Disordered" evidence="16">
    <location>
        <begin position="954"/>
        <end position="983"/>
    </location>
</feature>
<evidence type="ECO:0000256" key="7">
    <source>
        <dbReference type="ARBA" id="ARBA00022741"/>
    </source>
</evidence>
<keyword evidence="19" id="KW-1185">Reference proteome</keyword>
<keyword evidence="9" id="KW-0067">ATP-binding</keyword>
<evidence type="ECO:0000256" key="5">
    <source>
        <dbReference type="ARBA" id="ARBA00019863"/>
    </source>
</evidence>
<protein>
    <recommendedName>
        <fullName evidence="5">Mitochondria-eating protein</fullName>
    </recommendedName>
    <alternativeName>
        <fullName evidence="14">Spermatogenesis-associated protein 18</fullName>
    </alternativeName>
</protein>
<evidence type="ECO:0000256" key="15">
    <source>
        <dbReference type="SAM" id="Coils"/>
    </source>
</evidence>
<accession>A0A8J2PU66</accession>
<dbReference type="PANTHER" id="PTHR21771">
    <property type="entry name" value="MITOCHONDRIA-EATING PROTEIN-RELATED"/>
    <property type="match status" value="1"/>
</dbReference>
<evidence type="ECO:0000256" key="6">
    <source>
        <dbReference type="ARBA" id="ARBA00022490"/>
    </source>
</evidence>
<evidence type="ECO:0000256" key="8">
    <source>
        <dbReference type="ARBA" id="ARBA00022787"/>
    </source>
</evidence>
<feature type="compositionally biased region" description="Basic residues" evidence="16">
    <location>
        <begin position="1052"/>
        <end position="1062"/>
    </location>
</feature>
<dbReference type="Pfam" id="PF00004">
    <property type="entry name" value="AAA"/>
    <property type="match status" value="1"/>
</dbReference>
<feature type="domain" description="AAA+ ATPase" evidence="17">
    <location>
        <begin position="103"/>
        <end position="246"/>
    </location>
</feature>
<dbReference type="EMBL" id="CAJVCH010546274">
    <property type="protein sequence ID" value="CAG7828146.1"/>
    <property type="molecule type" value="Genomic_DNA"/>
</dbReference>
<keyword evidence="13" id="KW-0472">Membrane</keyword>
<reference evidence="18" key="1">
    <citation type="submission" date="2021-06" db="EMBL/GenBank/DDBJ databases">
        <authorList>
            <person name="Hodson N. C."/>
            <person name="Mongue J. A."/>
            <person name="Jaron S. K."/>
        </authorList>
    </citation>
    <scope>NUCLEOTIDE SEQUENCE</scope>
</reference>
<evidence type="ECO:0000256" key="3">
    <source>
        <dbReference type="ARBA" id="ARBA00004496"/>
    </source>
</evidence>
<evidence type="ECO:0000256" key="12">
    <source>
        <dbReference type="ARBA" id="ARBA00023128"/>
    </source>
</evidence>
<feature type="compositionally biased region" description="Low complexity" evidence="16">
    <location>
        <begin position="1067"/>
        <end position="1082"/>
    </location>
</feature>
<name>A0A8J2PU66_9HEXA</name>
<dbReference type="InterPro" id="IPR003959">
    <property type="entry name" value="ATPase_AAA_core"/>
</dbReference>
<comment type="caution">
    <text evidence="18">The sequence shown here is derived from an EMBL/GenBank/DDBJ whole genome shotgun (WGS) entry which is preliminary data.</text>
</comment>
<comment type="subcellular location">
    <subcellularLocation>
        <location evidence="3">Cytoplasm</location>
    </subcellularLocation>
    <subcellularLocation>
        <location evidence="2">Mitochondrion matrix</location>
    </subcellularLocation>
    <subcellularLocation>
        <location evidence="1">Mitochondrion outer membrane</location>
    </subcellularLocation>
</comment>
<proteinExistence type="inferred from homology"/>
<sequence length="1413" mass="156492">MATRPKRGRTERSDCSEVRVELCTLAAENIPQLNELGMYLRPELFPNFGNEDNDINGCSAEPIDSTLGFHCMGGTKEFIDEVRNRVLFPIVNSDFVARHGRYPPKGILLHGPPGTGKTLFAKCLAAELSRLGTGKYTFFMRRGSDVLSCWVGSSEKNIRNVFARAVQCKPSIIFFDEADGLVPNRNSLQNTVQVYTNVVTSILSEMDKLKRGEVIVIFATNRTEALDPAIKRPGRVDVTLAFLPPNADERKKIIEIYTKNWGPSIPSQTLLNQLAFATNGFTGADLDKLCSEAFFACVRRTQTNCGFSVCRVSGNEMITESDWLEALNSMSPSQSNVFSSYAQVLEVSSFIQPLIRCSTGAIVELLEGNNTLQNKVTGGPNCFLIWNSSPKCNEILDLLVIPAVFGGLSGQTVFVLNEEAMLQEYQHFSINSIVNIAAQAKACSKSCILFIPRIDTLAARLAGECPILKRVLFDTGNKTTLVVATAGCDVDRLPFDIQPLFDGTRKTYRLDKPTENERTQFYSPIFTNSGINPPELKSRCGSTADHLLEEVVALTDHDDLWSMITLHRELTLTTRKAHKFKPEKNQRRPVQKMKWNQSRWSRTLAGDLFSCSLRSPGIPSESYPNNFAPVVMPALPVESESRVSSMTIADVSPRIAVKKVLLLYEHAQYHEAASFIQRLSAGTFRIILRELPMDVFVEALPHSLPIMESLYCKVFASDGPAMNLKPLKPESVVMHMVKFFSREELVQGRNRREPLGTFTSGCKKILEVIVLADPKMIKTVVQRQRAVNKAVEGMGQHGLVGTTDESLLPLHDALKLEFRRVVDTYKGALQKLEDLALSNRNHPKSVAHGPAPIQASHQRQLSLRAEEIQDRLIKNKSLLNVVEPTLDNHCLDILLGILGRRIECDKEALFQFTQLRKEAGDITGETVIAPLLMRYSRGCKQVLELMREAAKDVGGDVEDYEDDSSDLSGYHSDSDSAIMTSGNSPYVTPRARYNFLSRSVRSKAILRPSVLSSSSSNSGVSSSRSGFIDGGGSPEAGELHSGSTTTSNTPTRPRHIKLKNQLHKNNSLVSSSSLAGSESSGSIGNGSLGEAYRPLPSALNCVDCVTVVSVPDDQVITQGLNHHCAMSRSNSVGDGLDIATSQSQERLITELRNEINQLRRGMHNANATIHLLEQREKNLLTCARLTEEVPLRGPEERASQLIREYGAVYAQPRVEAMDALDSLPQLATADELKSKLLFSVLVLAFRAVQTNLAEIKDQVQAVLQMNATQKNVDETVSGKDSWSPSSSEGFDPFQAKVMEAVGSYMLSAQQRFDLSRPVQQVANQLWTTLYDYPCLKKCEGLLKYIETCVHLAWGLCNLTPACVLEYETRVFMREMHVRFHSSDQQSDTIKTYLWPALLKGQQGPCLHKGVVIT</sequence>
<dbReference type="FunFam" id="3.40.50.300:FF:000061">
    <property type="entry name" value="ATPase family, AAA domain-containing 2"/>
    <property type="match status" value="1"/>
</dbReference>
<dbReference type="InterPro" id="IPR041569">
    <property type="entry name" value="AAA_lid_3"/>
</dbReference>
<evidence type="ECO:0000256" key="11">
    <source>
        <dbReference type="ARBA" id="ARBA00023121"/>
    </source>
</evidence>
<evidence type="ECO:0000256" key="13">
    <source>
        <dbReference type="ARBA" id="ARBA00023136"/>
    </source>
</evidence>
<feature type="compositionally biased region" description="Low complexity" evidence="16">
    <location>
        <begin position="1011"/>
        <end position="1026"/>
    </location>
</feature>
<evidence type="ECO:0000256" key="10">
    <source>
        <dbReference type="ARBA" id="ARBA00023054"/>
    </source>
</evidence>
<evidence type="ECO:0000256" key="16">
    <source>
        <dbReference type="SAM" id="MobiDB-lite"/>
    </source>
</evidence>
<evidence type="ECO:0000256" key="9">
    <source>
        <dbReference type="ARBA" id="ARBA00022840"/>
    </source>
</evidence>
<evidence type="ECO:0000256" key="2">
    <source>
        <dbReference type="ARBA" id="ARBA00004305"/>
    </source>
</evidence>